<dbReference type="AlphaFoldDB" id="A0A8H3J3P3"/>
<dbReference type="OrthoDB" id="5423234at2759"/>
<evidence type="ECO:0000313" key="3">
    <source>
        <dbReference type="EMBL" id="CAF9940150.1"/>
    </source>
</evidence>
<feature type="region of interest" description="Disordered" evidence="1">
    <location>
        <begin position="123"/>
        <end position="172"/>
    </location>
</feature>
<sequence length="193" mass="19761">MLYHHLTLISLALWFPSQIAALCSDCDSYTSALKSCQKTSANVTQIGSAMDTDSVHCMCISSSSYTEMNSCSGCTKSNFDVALSVELHVLSAWTTTCKADNQFGDKQAAACWQGQPTDFMPCVSKTTSGSGGGGSGTLTGGSSSSSETTLPQSTSGSSAATPSASAKSAGPPSFSMSMPLSVLLIAFGMLIGL</sequence>
<dbReference type="EMBL" id="CAJPDS010000146">
    <property type="protein sequence ID" value="CAF9940150.1"/>
    <property type="molecule type" value="Genomic_DNA"/>
</dbReference>
<feature type="compositionally biased region" description="Gly residues" evidence="1">
    <location>
        <begin position="129"/>
        <end position="139"/>
    </location>
</feature>
<feature type="chain" id="PRO_5034096242" description="Secreted protein" evidence="2">
    <location>
        <begin position="22"/>
        <end position="193"/>
    </location>
</feature>
<evidence type="ECO:0000256" key="2">
    <source>
        <dbReference type="SAM" id="SignalP"/>
    </source>
</evidence>
<keyword evidence="2" id="KW-0732">Signal</keyword>
<protein>
    <recommendedName>
        <fullName evidence="5">Secreted protein</fullName>
    </recommendedName>
</protein>
<name>A0A8H3J3P3_9LECA</name>
<proteinExistence type="predicted"/>
<comment type="caution">
    <text evidence="3">The sequence shown here is derived from an EMBL/GenBank/DDBJ whole genome shotgun (WGS) entry which is preliminary data.</text>
</comment>
<accession>A0A8H3J3P3</accession>
<evidence type="ECO:0000313" key="4">
    <source>
        <dbReference type="Proteomes" id="UP000664521"/>
    </source>
</evidence>
<gene>
    <name evidence="3" type="ORF">HETSPECPRED_002181</name>
</gene>
<evidence type="ECO:0008006" key="5">
    <source>
        <dbReference type="Google" id="ProtNLM"/>
    </source>
</evidence>
<feature type="compositionally biased region" description="Low complexity" evidence="1">
    <location>
        <begin position="140"/>
        <end position="172"/>
    </location>
</feature>
<organism evidence="3 4">
    <name type="scientific">Heterodermia speciosa</name>
    <dbReference type="NCBI Taxonomy" id="116794"/>
    <lineage>
        <taxon>Eukaryota</taxon>
        <taxon>Fungi</taxon>
        <taxon>Dikarya</taxon>
        <taxon>Ascomycota</taxon>
        <taxon>Pezizomycotina</taxon>
        <taxon>Lecanoromycetes</taxon>
        <taxon>OSLEUM clade</taxon>
        <taxon>Lecanoromycetidae</taxon>
        <taxon>Caliciales</taxon>
        <taxon>Physciaceae</taxon>
        <taxon>Heterodermia</taxon>
    </lineage>
</organism>
<dbReference type="Proteomes" id="UP000664521">
    <property type="component" value="Unassembled WGS sequence"/>
</dbReference>
<reference evidence="3" key="1">
    <citation type="submission" date="2021-03" db="EMBL/GenBank/DDBJ databases">
        <authorList>
            <person name="Tagirdzhanova G."/>
        </authorList>
    </citation>
    <scope>NUCLEOTIDE SEQUENCE</scope>
</reference>
<keyword evidence="4" id="KW-1185">Reference proteome</keyword>
<feature type="signal peptide" evidence="2">
    <location>
        <begin position="1"/>
        <end position="21"/>
    </location>
</feature>
<evidence type="ECO:0000256" key="1">
    <source>
        <dbReference type="SAM" id="MobiDB-lite"/>
    </source>
</evidence>